<comment type="similarity">
    <text evidence="1">Belongs to the glycosyl hydrolase 2 family.</text>
</comment>
<evidence type="ECO:0000313" key="9">
    <source>
        <dbReference type="Proteomes" id="UP000291124"/>
    </source>
</evidence>
<dbReference type="Gene3D" id="2.60.120.260">
    <property type="entry name" value="Galactose-binding domain-like"/>
    <property type="match status" value="1"/>
</dbReference>
<evidence type="ECO:0000256" key="1">
    <source>
        <dbReference type="ARBA" id="ARBA00007401"/>
    </source>
</evidence>
<dbReference type="InterPro" id="IPR043534">
    <property type="entry name" value="EBDG/EBM"/>
</dbReference>
<feature type="domain" description="Glycoside hydrolase family 2 immunoglobulin-like beta-sandwich" evidence="5">
    <location>
        <begin position="351"/>
        <end position="467"/>
    </location>
</feature>
<dbReference type="Pfam" id="PF00703">
    <property type="entry name" value="Glyco_hydro_2"/>
    <property type="match status" value="1"/>
</dbReference>
<dbReference type="InterPro" id="IPR006102">
    <property type="entry name" value="Ig-like_GH2"/>
</dbReference>
<protein>
    <recommendedName>
        <fullName evidence="10">Exo-1,4-beta-D-glucosaminidase</fullName>
    </recommendedName>
</protein>
<organism evidence="8 9">
    <name type="scientific">Flavobacterium nackdongense</name>
    <dbReference type="NCBI Taxonomy" id="2547394"/>
    <lineage>
        <taxon>Bacteria</taxon>
        <taxon>Pseudomonadati</taxon>
        <taxon>Bacteroidota</taxon>
        <taxon>Flavobacteriia</taxon>
        <taxon>Flavobacteriales</taxon>
        <taxon>Flavobacteriaceae</taxon>
        <taxon>Flavobacterium</taxon>
    </lineage>
</organism>
<dbReference type="SUPFAM" id="SSF51445">
    <property type="entry name" value="(Trans)glycosidases"/>
    <property type="match status" value="1"/>
</dbReference>
<dbReference type="Gene3D" id="2.60.40.10">
    <property type="entry name" value="Immunoglobulins"/>
    <property type="match status" value="3"/>
</dbReference>
<dbReference type="InterPro" id="IPR036156">
    <property type="entry name" value="Beta-gal/glucu_dom_sf"/>
</dbReference>
<feature type="domain" description="Beta-mannosidase-like galactose-binding" evidence="7">
    <location>
        <begin position="210"/>
        <end position="337"/>
    </location>
</feature>
<sequence>MFTYTMNKPSTTLLLLLCLLAQSFCNATTLKIFAPKNGMSITNNTPTLAWEKITCDRFEISIDNIKMAELPSTINAYVTFPLSFGQHNWVVTAYIGKSKISSETSTFTVQDAPLAELPKSAQLLRNGWQVKSSVQTNLNGANLSKIGQNTRGWAKTSLPATVLTALVRNGIYPNPYVGMNNMKIPDSNDEYNTDYNLLQFSHIKGVNPWKNPYWFRNEFRLTQNKLGKRIWLNFSEINYKAQIWLNGKMIADTTEIKGMERSFRLDISKIIQKNNLNCLAVAIFPVHNPGKPAIEPLLPLADPGQNMGDGKISTSYTKWDTMGWDWQPAVRDRDMGITEDVYITSTDEVEFQNLYVTSKIDLPKTTTAQLTVSVDLKNYSAVLQTGIAHIKISNGNDTIRFDKNYQIQPNAVESFEWNAENTSELNLKNPKLWWPAGYGSQDLYTIEIETKTSDGQESVINDMFGIRKVETYIGNKERVYKINGKEIYPKGGNWVIDMMLNWTSSRYENEILLTKNANLNILRVWGPTGVPPKALYRAADKYGILMWQDYLNDFWGTYKNTPGYQPEISLFEKASISITQKLRNHPSLIIWCGGNEGVNPREDLLVNSVIKKYDGRDSRHYLKQSDGDGLHGGGPYHTLEPKDYFTHPKLQGFSSEIGPSGIPVLQSMQKFMPEMGKTWMPNKFPLDGYWAYHDANDWPGDDSRKFTSYDTMLRNYYGAPNSLNSNGIQDYISKAQLVNYDVYRASIESINRQLWKNASGILLWKSNSSWPSITWQVYDWYMQAHAGYYGAKKASELVHVQFNRDNNSVSFLNLTGENLANHTVSATLYDINSKAVWNKNEKLTIEANAAFLTDIIVPVTDKTQFLKLEVKNEAGSNVSENLYWVNASNTFNDLNQLPETSLQVEAHISEGVEANKYIVSVKNTGDAIAFMFNARISGKESHQELLPSLWTDNYFSLLPGESKTISAEIKKENCTETPILEYSLFGKSEPNYLTLSK</sequence>
<dbReference type="GO" id="GO:0005975">
    <property type="term" value="P:carbohydrate metabolic process"/>
    <property type="evidence" value="ECO:0007669"/>
    <property type="project" value="InterPro"/>
</dbReference>
<dbReference type="SUPFAM" id="SSF49303">
    <property type="entry name" value="beta-Galactosidase/glucuronidase domain"/>
    <property type="match status" value="3"/>
</dbReference>
<dbReference type="Pfam" id="PF22666">
    <property type="entry name" value="Glyco_hydro_2_N2"/>
    <property type="match status" value="1"/>
</dbReference>
<evidence type="ECO:0000259" key="7">
    <source>
        <dbReference type="Pfam" id="PF22666"/>
    </source>
</evidence>
<dbReference type="Gene3D" id="3.20.20.80">
    <property type="entry name" value="Glycosidases"/>
    <property type="match status" value="1"/>
</dbReference>
<evidence type="ECO:0008006" key="10">
    <source>
        <dbReference type="Google" id="ProtNLM"/>
    </source>
</evidence>
<dbReference type="InterPro" id="IPR017853">
    <property type="entry name" value="GH"/>
</dbReference>
<evidence type="ECO:0000259" key="5">
    <source>
        <dbReference type="Pfam" id="PF00703"/>
    </source>
</evidence>
<evidence type="ECO:0000256" key="4">
    <source>
        <dbReference type="SAM" id="SignalP"/>
    </source>
</evidence>
<keyword evidence="2" id="KW-0378">Hydrolase</keyword>
<dbReference type="PANTHER" id="PTHR43536">
    <property type="entry name" value="MANNOSYLGLYCOPROTEIN ENDO-BETA-MANNOSIDASE"/>
    <property type="match status" value="1"/>
</dbReference>
<dbReference type="InterPro" id="IPR054593">
    <property type="entry name" value="Beta-mannosidase-like_N2"/>
</dbReference>
<proteinExistence type="inferred from homology"/>
<dbReference type="InterPro" id="IPR041351">
    <property type="entry name" value="Ig_GlcNase"/>
</dbReference>
<dbReference type="PANTHER" id="PTHR43536:SF1">
    <property type="entry name" value="MANNOSYLGLYCOPROTEIN ENDO-BETA-MANNOSIDASE"/>
    <property type="match status" value="1"/>
</dbReference>
<name>A0A4P6Y988_9FLAO</name>
<reference evidence="9" key="1">
    <citation type="submission" date="2019-03" db="EMBL/GenBank/DDBJ databases">
        <title>Flavobacterium sp.</title>
        <authorList>
            <person name="Kim H."/>
        </authorList>
    </citation>
    <scope>NUCLEOTIDE SEQUENCE [LARGE SCALE GENOMIC DNA]</scope>
    <source>
        <strain evidence="9">GS13</strain>
    </source>
</reference>
<dbReference type="SUPFAM" id="SSF49785">
    <property type="entry name" value="Galactose-binding domain-like"/>
    <property type="match status" value="1"/>
</dbReference>
<feature type="signal peptide" evidence="4">
    <location>
        <begin position="1"/>
        <end position="27"/>
    </location>
</feature>
<feature type="domain" description="Exo-beta-D-glucosaminidase Ig-fold" evidence="6">
    <location>
        <begin position="882"/>
        <end position="976"/>
    </location>
</feature>
<accession>A0A4P6Y988</accession>
<keyword evidence="9" id="KW-1185">Reference proteome</keyword>
<evidence type="ECO:0000259" key="6">
    <source>
        <dbReference type="Pfam" id="PF18368"/>
    </source>
</evidence>
<evidence type="ECO:0000256" key="2">
    <source>
        <dbReference type="ARBA" id="ARBA00022801"/>
    </source>
</evidence>
<dbReference type="InterPro" id="IPR013783">
    <property type="entry name" value="Ig-like_fold"/>
</dbReference>
<dbReference type="Pfam" id="PF18368">
    <property type="entry name" value="Ig_GlcNase"/>
    <property type="match status" value="1"/>
</dbReference>
<keyword evidence="4" id="KW-0732">Signal</keyword>
<feature type="chain" id="PRO_5020455740" description="Exo-1,4-beta-D-glucosaminidase" evidence="4">
    <location>
        <begin position="28"/>
        <end position="997"/>
    </location>
</feature>
<dbReference type="AlphaFoldDB" id="A0A4P6Y988"/>
<dbReference type="KEGG" id="fnk:E1750_12095"/>
<evidence type="ECO:0000256" key="3">
    <source>
        <dbReference type="ARBA" id="ARBA00023295"/>
    </source>
</evidence>
<dbReference type="EMBL" id="CP037933">
    <property type="protein sequence ID" value="QBN19509.1"/>
    <property type="molecule type" value="Genomic_DNA"/>
</dbReference>
<evidence type="ECO:0000313" key="8">
    <source>
        <dbReference type="EMBL" id="QBN19509.1"/>
    </source>
</evidence>
<dbReference type="Proteomes" id="UP000291124">
    <property type="component" value="Chromosome"/>
</dbReference>
<keyword evidence="3" id="KW-0326">Glycosidase</keyword>
<gene>
    <name evidence="8" type="ORF">E1750_12095</name>
</gene>
<dbReference type="InterPro" id="IPR008979">
    <property type="entry name" value="Galactose-bd-like_sf"/>
</dbReference>
<dbReference type="OrthoDB" id="9801077at2"/>
<dbReference type="GO" id="GO:0004553">
    <property type="term" value="F:hydrolase activity, hydrolyzing O-glycosyl compounds"/>
    <property type="evidence" value="ECO:0007669"/>
    <property type="project" value="InterPro"/>
</dbReference>